<dbReference type="EMBL" id="JADOFV010000001">
    <property type="protein sequence ID" value="MBF7126596.1"/>
    <property type="molecule type" value="Genomic_DNA"/>
</dbReference>
<dbReference type="Gene3D" id="2.60.40.1080">
    <property type="match status" value="1"/>
</dbReference>
<dbReference type="RefSeq" id="WP_195751800.1">
    <property type="nucleotide sequence ID" value="NZ_JADOFV010000001.1"/>
</dbReference>
<dbReference type="Proteomes" id="UP000743107">
    <property type="component" value="Unassembled WGS sequence"/>
</dbReference>
<proteinExistence type="predicted"/>
<organism evidence="2 3">
    <name type="scientific">Pediococcus pentosaceus</name>
    <dbReference type="NCBI Taxonomy" id="1255"/>
    <lineage>
        <taxon>Bacteria</taxon>
        <taxon>Bacillati</taxon>
        <taxon>Bacillota</taxon>
        <taxon>Bacilli</taxon>
        <taxon>Lactobacillales</taxon>
        <taxon>Lactobacillaceae</taxon>
        <taxon>Pediococcus</taxon>
    </lineage>
</organism>
<reference evidence="2" key="1">
    <citation type="submission" date="2020-11" db="EMBL/GenBank/DDBJ databases">
        <title>Antibiotic susceptibility profiles of Pediococcus pentosaceus from various origins and their implications for the safety assessment of strains with food-technology applications.</title>
        <authorList>
            <person name="Shani N."/>
            <person name="Oberhaensli S."/>
            <person name="Arias E."/>
        </authorList>
    </citation>
    <scope>NUCLEOTIDE SEQUENCE</scope>
    <source>
        <strain evidence="2">FAM 19164</strain>
    </source>
</reference>
<evidence type="ECO:0000313" key="3">
    <source>
        <dbReference type="Proteomes" id="UP000743107"/>
    </source>
</evidence>
<comment type="caution">
    <text evidence="2">The sequence shown here is derived from an EMBL/GenBank/DDBJ whole genome shotgun (WGS) entry which is preliminary data.</text>
</comment>
<dbReference type="Pfam" id="PF02368">
    <property type="entry name" value="Big_2"/>
    <property type="match status" value="1"/>
</dbReference>
<evidence type="ECO:0000259" key="1">
    <source>
        <dbReference type="SMART" id="SM00635"/>
    </source>
</evidence>
<feature type="domain" description="BIG2" evidence="1">
    <location>
        <begin position="71"/>
        <end position="148"/>
    </location>
</feature>
<dbReference type="InterPro" id="IPR008964">
    <property type="entry name" value="Invasin/intimin_cell_adhesion"/>
</dbReference>
<gene>
    <name evidence="2" type="ORF">ITQ97_01930</name>
</gene>
<dbReference type="InterPro" id="IPR003343">
    <property type="entry name" value="Big_2"/>
</dbReference>
<evidence type="ECO:0000313" key="2">
    <source>
        <dbReference type="EMBL" id="MBF7126596.1"/>
    </source>
</evidence>
<dbReference type="SUPFAM" id="SSF49373">
    <property type="entry name" value="Invasin/intimin cell-adhesion fragments"/>
    <property type="match status" value="1"/>
</dbReference>
<name>A0AA41BZK4_PEDPE</name>
<accession>A0AA41BZK4</accession>
<sequence length="155" mass="15626">MADRSKQTLNIYKGNRLVASGEVGQTSVDVALPGGTTATDGEYQGTFKDTDGNESTKADFPAFKVPADTVAVTGVTVDPTTANIEVGKTTKLAATVVPDNATNKSVTYKSSNEKIATVAENGTVTAVAEGSADITITTADGGFNASCAVTVTGAA</sequence>
<dbReference type="AlphaFoldDB" id="A0AA41BZK4"/>
<dbReference type="SMART" id="SM00635">
    <property type="entry name" value="BID_2"/>
    <property type="match status" value="1"/>
</dbReference>
<protein>
    <submittedName>
        <fullName evidence="2">Ig domain-containing protein</fullName>
    </submittedName>
</protein>